<accession>A0AAN5APN1</accession>
<evidence type="ECO:0000256" key="2">
    <source>
        <dbReference type="ARBA" id="ARBA00023295"/>
    </source>
</evidence>
<dbReference type="Proteomes" id="UP001310022">
    <property type="component" value="Unassembled WGS sequence"/>
</dbReference>
<feature type="domain" description="Beta-mannosidase-like galactose-binding" evidence="3">
    <location>
        <begin position="13"/>
        <end position="168"/>
    </location>
</feature>
<dbReference type="Gene3D" id="3.20.20.80">
    <property type="entry name" value="Glycosidases"/>
    <property type="match status" value="1"/>
</dbReference>
<reference evidence="4 5" key="1">
    <citation type="submission" date="2021-12" db="EMBL/GenBank/DDBJ databases">
        <title>Genome sequencing of bacteria with rrn-lacking chromosome and rrn-plasmid.</title>
        <authorList>
            <person name="Anda M."/>
            <person name="Iwasaki W."/>
        </authorList>
    </citation>
    <scope>NUCLEOTIDE SEQUENCE [LARGE SCALE GENOMIC DNA]</scope>
    <source>
        <strain evidence="4 5">NBRC 15940</strain>
    </source>
</reference>
<dbReference type="Gene3D" id="2.60.120.260">
    <property type="entry name" value="Galactose-binding domain-like"/>
    <property type="match status" value="1"/>
</dbReference>
<evidence type="ECO:0000313" key="5">
    <source>
        <dbReference type="Proteomes" id="UP001310022"/>
    </source>
</evidence>
<dbReference type="SUPFAM" id="SSF51445">
    <property type="entry name" value="(Trans)glycosidases"/>
    <property type="match status" value="1"/>
</dbReference>
<organism evidence="4 5">
    <name type="scientific">Persicobacter diffluens</name>
    <dbReference type="NCBI Taxonomy" id="981"/>
    <lineage>
        <taxon>Bacteria</taxon>
        <taxon>Pseudomonadati</taxon>
        <taxon>Bacteroidota</taxon>
        <taxon>Cytophagia</taxon>
        <taxon>Cytophagales</taxon>
        <taxon>Persicobacteraceae</taxon>
        <taxon>Persicobacter</taxon>
    </lineage>
</organism>
<keyword evidence="2" id="KW-0326">Glycosidase</keyword>
<dbReference type="GO" id="GO:0006516">
    <property type="term" value="P:glycoprotein catabolic process"/>
    <property type="evidence" value="ECO:0007669"/>
    <property type="project" value="TreeGrafter"/>
</dbReference>
<dbReference type="InterPro" id="IPR008979">
    <property type="entry name" value="Galactose-bd-like_sf"/>
</dbReference>
<evidence type="ECO:0000256" key="1">
    <source>
        <dbReference type="ARBA" id="ARBA00022801"/>
    </source>
</evidence>
<gene>
    <name evidence="4" type="ORF">PEDI_50480</name>
</gene>
<keyword evidence="1" id="KW-0378">Hydrolase</keyword>
<protein>
    <submittedName>
        <fullName evidence="4">Beta-mannosidase</fullName>
    </submittedName>
</protein>
<dbReference type="InterPro" id="IPR054593">
    <property type="entry name" value="Beta-mannosidase-like_N2"/>
</dbReference>
<dbReference type="PANTHER" id="PTHR43730:SF1">
    <property type="entry name" value="BETA-MANNOSIDASE"/>
    <property type="match status" value="1"/>
</dbReference>
<proteinExistence type="predicted"/>
<dbReference type="GO" id="GO:0004567">
    <property type="term" value="F:beta-mannosidase activity"/>
    <property type="evidence" value="ECO:0007669"/>
    <property type="project" value="TreeGrafter"/>
</dbReference>
<dbReference type="AlphaFoldDB" id="A0AAN5APN1"/>
<dbReference type="RefSeq" id="WP_338239557.1">
    <property type="nucleotide sequence ID" value="NZ_BQKE01000005.1"/>
</dbReference>
<evidence type="ECO:0000313" key="4">
    <source>
        <dbReference type="EMBL" id="GJM64496.1"/>
    </source>
</evidence>
<comment type="caution">
    <text evidence="4">The sequence shown here is derived from an EMBL/GenBank/DDBJ whole genome shotgun (WGS) entry which is preliminary data.</text>
</comment>
<dbReference type="Pfam" id="PF22666">
    <property type="entry name" value="Glyco_hydro_2_N2"/>
    <property type="match status" value="1"/>
</dbReference>
<evidence type="ECO:0000259" key="3">
    <source>
        <dbReference type="Pfam" id="PF22666"/>
    </source>
</evidence>
<dbReference type="EMBL" id="BQKE01000005">
    <property type="protein sequence ID" value="GJM64496.1"/>
    <property type="molecule type" value="Genomic_DNA"/>
</dbReference>
<dbReference type="InterPro" id="IPR036156">
    <property type="entry name" value="Beta-gal/glucu_dom_sf"/>
</dbReference>
<dbReference type="SUPFAM" id="SSF49785">
    <property type="entry name" value="Galactose-binding domain-like"/>
    <property type="match status" value="1"/>
</dbReference>
<dbReference type="InterPro" id="IPR050887">
    <property type="entry name" value="Beta-mannosidase_GH2"/>
</dbReference>
<keyword evidence="5" id="KW-1185">Reference proteome</keyword>
<sequence length="733" mass="84565">MKNIEMNWELGHHTGKEQTPEQWVKANVPGNAQLDWARANDYPDFHFGDNYKQWVWMEDCYWTYQTVLDLPNDVEGKKVFFQAKGIDYECEIYLNDQLLTHHTGMFSEVKVVLNPYMTEAKNQLKVIVFPVPKSHHNSYDRSQADHTAKPAVSYGWDWHPRLIPSGIWDEARCIVIGPQAVKSLLVDYELDLQQRMAQVNMEVSYWGGNFWDGSYLLEVLDEGKCVKEIRFNGNTSSFELADLKLWWCVGQGDPFQYDFVLTDLETKQQISRKVAFRKVALVMNEGAYERTNTFPKSRSCPPVQMELNGQKIFLKGTNWVNPEIFPGTITDARYHELIDLALEANMNILRVWGGGIVNKDAFHQYCDDKGMLVWQEFPLACNNHPDDKQYLKVLKSEATAIVKRLKQFASTVLWCGGNELFNSWSGMTDQSHALRLLNSVCFEHDSNTPFLPTAPVMGMGHGHYAFFDEDTQQDVFQWMFSADCTAYSEFGMPSPAFENTIKKIIPAEEQFPPSPTEAWKAHHAYDAWTEKTWLNAHIIEQFFGKSEDLSTLVARGQQLQRIGYQCIFEAARQKQPYCSMALNWCFNEPWPTAANNSIIDYDNQIKPAFYGIKDALRPVLASAQFQRFSYDAGEWMEMDLWMLNDGAQQFDGLNMTIEVCFGEESQEQYWNGIAVKSFENTVGPRLRVKIPQHHQGLFNIKLKVENHSALDSYYELMVKPMEKWKDAIAVLNI</sequence>
<name>A0AAN5APN1_9BACT</name>
<dbReference type="InterPro" id="IPR017853">
    <property type="entry name" value="GH"/>
</dbReference>
<dbReference type="PANTHER" id="PTHR43730">
    <property type="entry name" value="BETA-MANNOSIDASE"/>
    <property type="match status" value="1"/>
</dbReference>
<dbReference type="SUPFAM" id="SSF49303">
    <property type="entry name" value="beta-Galactosidase/glucuronidase domain"/>
    <property type="match status" value="1"/>
</dbReference>